<evidence type="ECO:0000256" key="1">
    <source>
        <dbReference type="ARBA" id="ARBA00004162"/>
    </source>
</evidence>
<proteinExistence type="predicted"/>
<reference evidence="8 9" key="1">
    <citation type="submission" date="2020-08" db="EMBL/GenBank/DDBJ databases">
        <title>Genomic Encyclopedia of Type Strains, Phase IV (KMG-IV): sequencing the most valuable type-strain genomes for metagenomic binning, comparative biology and taxonomic classification.</title>
        <authorList>
            <person name="Goeker M."/>
        </authorList>
    </citation>
    <scope>NUCLEOTIDE SEQUENCE [LARGE SCALE GENOMIC DNA]</scope>
    <source>
        <strain evidence="8 9">DSM 105074</strain>
    </source>
</reference>
<comment type="subcellular location">
    <subcellularLocation>
        <location evidence="1">Cell membrane</location>
        <topology evidence="1">Single-pass membrane protein</topology>
    </subcellularLocation>
</comment>
<dbReference type="GO" id="GO:0005886">
    <property type="term" value="C:plasma membrane"/>
    <property type="evidence" value="ECO:0007669"/>
    <property type="project" value="UniProtKB-SubCell"/>
</dbReference>
<dbReference type="Pfam" id="PF04024">
    <property type="entry name" value="PspC"/>
    <property type="match status" value="1"/>
</dbReference>
<protein>
    <submittedName>
        <fullName evidence="8">Phage shock protein PspC (Stress-responsive transcriptional regulator)</fullName>
    </submittedName>
</protein>
<dbReference type="Proteomes" id="UP000557307">
    <property type="component" value="Unassembled WGS sequence"/>
</dbReference>
<feature type="domain" description="Phage shock protein PspC N-terminal" evidence="7">
    <location>
        <begin position="5"/>
        <end position="62"/>
    </location>
</feature>
<dbReference type="RefSeq" id="WP_184174732.1">
    <property type="nucleotide sequence ID" value="NZ_JACHGF010000004.1"/>
</dbReference>
<organism evidence="8 9">
    <name type="scientific">Rhabdobacter roseus</name>
    <dbReference type="NCBI Taxonomy" id="1655419"/>
    <lineage>
        <taxon>Bacteria</taxon>
        <taxon>Pseudomonadati</taxon>
        <taxon>Bacteroidota</taxon>
        <taxon>Cytophagia</taxon>
        <taxon>Cytophagales</taxon>
        <taxon>Cytophagaceae</taxon>
        <taxon>Rhabdobacter</taxon>
    </lineage>
</organism>
<dbReference type="InterPro" id="IPR052027">
    <property type="entry name" value="PspC"/>
</dbReference>
<sequence>MKNNRLFRNVDQKVIGGVAAGLADYFALDVVLVRVLFVLAFFVPIPFHVLLFYIILWIVMPSNKRVQETNWNANS</sequence>
<accession>A0A840TMD8</accession>
<dbReference type="AlphaFoldDB" id="A0A840TMD8"/>
<evidence type="ECO:0000256" key="5">
    <source>
        <dbReference type="ARBA" id="ARBA00023136"/>
    </source>
</evidence>
<keyword evidence="4 6" id="KW-1133">Transmembrane helix</keyword>
<dbReference type="PANTHER" id="PTHR33885">
    <property type="entry name" value="PHAGE SHOCK PROTEIN C"/>
    <property type="match status" value="1"/>
</dbReference>
<dbReference type="PANTHER" id="PTHR33885:SF3">
    <property type="entry name" value="PHAGE SHOCK PROTEIN C"/>
    <property type="match status" value="1"/>
</dbReference>
<evidence type="ECO:0000313" key="9">
    <source>
        <dbReference type="Proteomes" id="UP000557307"/>
    </source>
</evidence>
<keyword evidence="5 6" id="KW-0472">Membrane</keyword>
<keyword evidence="3 6" id="KW-0812">Transmembrane</keyword>
<evidence type="ECO:0000256" key="2">
    <source>
        <dbReference type="ARBA" id="ARBA00022475"/>
    </source>
</evidence>
<evidence type="ECO:0000313" key="8">
    <source>
        <dbReference type="EMBL" id="MBB5284771.1"/>
    </source>
</evidence>
<keyword evidence="2" id="KW-1003">Cell membrane</keyword>
<evidence type="ECO:0000256" key="6">
    <source>
        <dbReference type="SAM" id="Phobius"/>
    </source>
</evidence>
<evidence type="ECO:0000256" key="4">
    <source>
        <dbReference type="ARBA" id="ARBA00022989"/>
    </source>
</evidence>
<feature type="transmembrane region" description="Helical" evidence="6">
    <location>
        <begin position="35"/>
        <end position="59"/>
    </location>
</feature>
<dbReference type="InterPro" id="IPR007168">
    <property type="entry name" value="Phageshock_PspC_N"/>
</dbReference>
<evidence type="ECO:0000259" key="7">
    <source>
        <dbReference type="Pfam" id="PF04024"/>
    </source>
</evidence>
<name>A0A840TMD8_9BACT</name>
<evidence type="ECO:0000256" key="3">
    <source>
        <dbReference type="ARBA" id="ARBA00022692"/>
    </source>
</evidence>
<comment type="caution">
    <text evidence="8">The sequence shown here is derived from an EMBL/GenBank/DDBJ whole genome shotgun (WGS) entry which is preliminary data.</text>
</comment>
<dbReference type="EMBL" id="JACHGF010000004">
    <property type="protein sequence ID" value="MBB5284771.1"/>
    <property type="molecule type" value="Genomic_DNA"/>
</dbReference>
<gene>
    <name evidence="8" type="ORF">HNQ92_002919</name>
</gene>
<keyword evidence="9" id="KW-1185">Reference proteome</keyword>